<sequence length="171" mass="18695">MTQLPDQTTDLLRDLIARHIDTVRDGADAVVVHYAWRKTGLDDAAFAGATADLHSAGELDIVHGDQTFLRLTPQGFEHLAPPPEPEEEATEDASKTQGFVQLSRTDMRALVLDIFRLAARAGEVGLTASALAAIWGIECQRAADLRGVIDDMLRSGTLRVERGDRTVFFLN</sequence>
<comment type="caution">
    <text evidence="2">The sequence shown here is derived from an EMBL/GenBank/DDBJ whole genome shotgun (WGS) entry which is preliminary data.</text>
</comment>
<dbReference type="Proteomes" id="UP000251800">
    <property type="component" value="Unassembled WGS sequence"/>
</dbReference>
<dbReference type="AlphaFoldDB" id="A0A363UN58"/>
<name>A0A363UN58_9GAMM</name>
<evidence type="ECO:0000313" key="3">
    <source>
        <dbReference type="Proteomes" id="UP000251800"/>
    </source>
</evidence>
<accession>A0A363UN58</accession>
<organism evidence="2 3">
    <name type="scientific">Abyssibacter profundi</name>
    <dbReference type="NCBI Taxonomy" id="2182787"/>
    <lineage>
        <taxon>Bacteria</taxon>
        <taxon>Pseudomonadati</taxon>
        <taxon>Pseudomonadota</taxon>
        <taxon>Gammaproteobacteria</taxon>
        <taxon>Chromatiales</taxon>
        <taxon>Oceanococcaceae</taxon>
        <taxon>Abyssibacter</taxon>
    </lineage>
</organism>
<gene>
    <name evidence="2" type="ORF">DEH80_05395</name>
</gene>
<reference evidence="2 3" key="1">
    <citation type="submission" date="2018-05" db="EMBL/GenBank/DDBJ databases">
        <title>Abyssibacter profundi OUC007T gen. nov., sp. nov, a marine bacterium isolated from seawater of the Mariana Trench.</title>
        <authorList>
            <person name="Zhou S."/>
        </authorList>
    </citation>
    <scope>NUCLEOTIDE SEQUENCE [LARGE SCALE GENOMIC DNA]</scope>
    <source>
        <strain evidence="2 3">OUC007</strain>
    </source>
</reference>
<evidence type="ECO:0000256" key="1">
    <source>
        <dbReference type="SAM" id="MobiDB-lite"/>
    </source>
</evidence>
<dbReference type="EMBL" id="QEQK01000004">
    <property type="protein sequence ID" value="PWN56852.1"/>
    <property type="molecule type" value="Genomic_DNA"/>
</dbReference>
<proteinExistence type="predicted"/>
<dbReference type="RefSeq" id="WP_109719451.1">
    <property type="nucleotide sequence ID" value="NZ_QEQK01000004.1"/>
</dbReference>
<keyword evidence="3" id="KW-1185">Reference proteome</keyword>
<evidence type="ECO:0000313" key="2">
    <source>
        <dbReference type="EMBL" id="PWN56852.1"/>
    </source>
</evidence>
<protein>
    <submittedName>
        <fullName evidence="2">Uncharacterized protein</fullName>
    </submittedName>
</protein>
<feature type="region of interest" description="Disordered" evidence="1">
    <location>
        <begin position="76"/>
        <end position="98"/>
    </location>
</feature>